<evidence type="ECO:0000256" key="1">
    <source>
        <dbReference type="ARBA" id="ARBA00007430"/>
    </source>
</evidence>
<reference evidence="4" key="1">
    <citation type="submission" date="2016-10" db="EMBL/GenBank/DDBJ databases">
        <authorList>
            <person name="See-Too W.S."/>
        </authorList>
    </citation>
    <scope>NUCLEOTIDE SEQUENCE [LARGE SCALE GENOMIC DNA]</scope>
    <source>
        <strain evidence="4">DSM 23997</strain>
    </source>
</reference>
<feature type="domain" description="Polysaccharide biosynthesis protein CapD-like" evidence="3">
    <location>
        <begin position="283"/>
        <end position="565"/>
    </location>
</feature>
<feature type="transmembrane region" description="Helical" evidence="2">
    <location>
        <begin position="7"/>
        <end position="28"/>
    </location>
</feature>
<dbReference type="KEGG" id="ppla:BBI15_07555"/>
<dbReference type="RefSeq" id="WP_068869837.1">
    <property type="nucleotide sequence ID" value="NZ_CP016539.2"/>
</dbReference>
<feature type="transmembrane region" description="Helical" evidence="2">
    <location>
        <begin position="74"/>
        <end position="93"/>
    </location>
</feature>
<evidence type="ECO:0000259" key="3">
    <source>
        <dbReference type="Pfam" id="PF02719"/>
    </source>
</evidence>
<dbReference type="Pfam" id="PF02719">
    <property type="entry name" value="Polysacc_synt_2"/>
    <property type="match status" value="1"/>
</dbReference>
<feature type="transmembrane region" description="Helical" evidence="2">
    <location>
        <begin position="40"/>
        <end position="62"/>
    </location>
</feature>
<evidence type="ECO:0000256" key="2">
    <source>
        <dbReference type="SAM" id="Phobius"/>
    </source>
</evidence>
<name>A0A1C7E895_9BACL</name>
<dbReference type="Proteomes" id="UP000092650">
    <property type="component" value="Chromosome"/>
</dbReference>
<accession>A0A1C7E895</accession>
<dbReference type="Pfam" id="PF13727">
    <property type="entry name" value="CoA_binding_3"/>
    <property type="match status" value="1"/>
</dbReference>
<keyword evidence="2" id="KW-0812">Transmembrane</keyword>
<feature type="transmembrane region" description="Helical" evidence="2">
    <location>
        <begin position="99"/>
        <end position="122"/>
    </location>
</feature>
<dbReference type="PANTHER" id="PTHR43318">
    <property type="entry name" value="UDP-N-ACETYLGLUCOSAMINE 4,6-DEHYDRATASE"/>
    <property type="match status" value="1"/>
</dbReference>
<keyword evidence="2" id="KW-0472">Membrane</keyword>
<comment type="similarity">
    <text evidence="1">Belongs to the polysaccharide synthase family.</text>
</comment>
<gene>
    <name evidence="4" type="ORF">BBI15_07555</name>
</gene>
<dbReference type="STRING" id="1038856.BBI15_07555"/>
<organism evidence="4 5">
    <name type="scientific">Planococcus plakortidis</name>
    <dbReference type="NCBI Taxonomy" id="1038856"/>
    <lineage>
        <taxon>Bacteria</taxon>
        <taxon>Bacillati</taxon>
        <taxon>Bacillota</taxon>
        <taxon>Bacilli</taxon>
        <taxon>Bacillales</taxon>
        <taxon>Caryophanaceae</taxon>
        <taxon>Planococcus</taxon>
    </lineage>
</organism>
<protein>
    <recommendedName>
        <fullName evidence="3">Polysaccharide biosynthesis protein CapD-like domain-containing protein</fullName>
    </recommendedName>
</protein>
<keyword evidence="5" id="KW-1185">Reference proteome</keyword>
<proteinExistence type="inferred from homology"/>
<dbReference type="AlphaFoldDB" id="A0A1C7E895"/>
<keyword evidence="2" id="KW-1133">Transmembrane helix</keyword>
<dbReference type="SUPFAM" id="SSF51735">
    <property type="entry name" value="NAD(P)-binding Rossmann-fold domains"/>
    <property type="match status" value="2"/>
</dbReference>
<sequence>MSLKNRMSLLIVVDSLIVFFSIFVGYYILYPYVDIFQNQFLLASALTIFIAHHVFAMYFGLYRKVWEYASIGELSSIVKAVTLSIVAIGLVQFSYRGDILIRALAITWMLHVLLIGGSRLSWRVMRGRAFKLKSSEQELKRTMIVGAGKAGTLVARQLLNNPENGFLPVLFVDDDKNKHGLDIYDVRVVHGETKDIGDIAKDNAIERIIIAIPSLSKQEAAELIKHCMDTGIKTQTIPLIEDVMTGKVSVTDIQDVKIEDLLGREEVKLDMNKIADQLTDKTILVTGAGGSIGSEICRQISRFGPKQLLLLGHGENSIYLIDMELRRSIGNETEIVPLIADIQDRERIIDIMDEYKPDVVYHAAAHKHVPLMERNPMEAVKNNIYGTKNVAEASHMAGVKNFVMVSTDKAVNPPNVMGASKRFAEMIVQNLAKRSETTFVAVRFGNVLGSRGSVIPLFKKQIAAGGPVTVTHPDMTRYFMTIPEASRLVIQAGTLARGGEVFVLDMGEPVRIVDLAKNLIRLSGYSEADIQINFSGIRPGEKMYEELLDSDEIQNKQVFPKIFIGKANPIAELELKYVMEKLHEMNSIELKDVLVGIANRKNVELSSEELIQTKSKQFQAL</sequence>
<dbReference type="OrthoDB" id="9803111at2"/>
<dbReference type="EMBL" id="CP016539">
    <property type="protein sequence ID" value="ANU20080.1"/>
    <property type="molecule type" value="Genomic_DNA"/>
</dbReference>
<evidence type="ECO:0000313" key="4">
    <source>
        <dbReference type="EMBL" id="ANU20080.1"/>
    </source>
</evidence>
<evidence type="ECO:0000313" key="5">
    <source>
        <dbReference type="Proteomes" id="UP000092650"/>
    </source>
</evidence>
<dbReference type="InterPro" id="IPR003869">
    <property type="entry name" value="Polysac_CapD-like"/>
</dbReference>
<dbReference type="InterPro" id="IPR051203">
    <property type="entry name" value="Polysaccharide_Synthase-Rel"/>
</dbReference>
<dbReference type="InterPro" id="IPR036291">
    <property type="entry name" value="NAD(P)-bd_dom_sf"/>
</dbReference>
<dbReference type="Gene3D" id="3.40.50.720">
    <property type="entry name" value="NAD(P)-binding Rossmann-like Domain"/>
    <property type="match status" value="2"/>
</dbReference>
<dbReference type="CDD" id="cd05237">
    <property type="entry name" value="UDP_invert_4-6DH_SDR_e"/>
    <property type="match status" value="1"/>
</dbReference>
<dbReference type="PANTHER" id="PTHR43318:SF1">
    <property type="entry name" value="POLYSACCHARIDE BIOSYNTHESIS PROTEIN EPSC-RELATED"/>
    <property type="match status" value="1"/>
</dbReference>